<feature type="domain" description="WW" evidence="5">
    <location>
        <begin position="64"/>
        <end position="92"/>
    </location>
</feature>
<name>A0A3P6UKW5_LITSI</name>
<keyword evidence="3" id="KW-0539">Nucleus</keyword>
<dbReference type="GO" id="GO:0000993">
    <property type="term" value="F:RNA polymerase II complex binding"/>
    <property type="evidence" value="ECO:0007669"/>
    <property type="project" value="TreeGrafter"/>
</dbReference>
<dbReference type="PROSITE" id="PS50020">
    <property type="entry name" value="WW_DOMAIN_2"/>
    <property type="match status" value="1"/>
</dbReference>
<dbReference type="GO" id="GO:0005634">
    <property type="term" value="C:nucleus"/>
    <property type="evidence" value="ECO:0007669"/>
    <property type="project" value="UniProtKB-SubCell"/>
</dbReference>
<accession>A0A3P6UKW5</accession>
<dbReference type="OrthoDB" id="10072039at2759"/>
<dbReference type="InterPro" id="IPR038867">
    <property type="entry name" value="WAC"/>
</dbReference>
<dbReference type="SUPFAM" id="SSF51045">
    <property type="entry name" value="WW domain"/>
    <property type="match status" value="1"/>
</dbReference>
<reference evidence="6 7" key="1">
    <citation type="submission" date="2018-08" db="EMBL/GenBank/DDBJ databases">
        <authorList>
            <person name="Laetsch R D."/>
            <person name="Stevens L."/>
            <person name="Kumar S."/>
            <person name="Blaxter L. M."/>
        </authorList>
    </citation>
    <scope>NUCLEOTIDE SEQUENCE [LARGE SCALE GENOMIC DNA]</scope>
</reference>
<dbReference type="GO" id="GO:1904263">
    <property type="term" value="P:positive regulation of TORC1 signaling"/>
    <property type="evidence" value="ECO:0007669"/>
    <property type="project" value="TreeGrafter"/>
</dbReference>
<dbReference type="Gene3D" id="2.20.70.10">
    <property type="match status" value="1"/>
</dbReference>
<evidence type="ECO:0000313" key="7">
    <source>
        <dbReference type="Proteomes" id="UP000277928"/>
    </source>
</evidence>
<dbReference type="InterPro" id="IPR001202">
    <property type="entry name" value="WW_dom"/>
</dbReference>
<dbReference type="InterPro" id="IPR036020">
    <property type="entry name" value="WW_dom_sf"/>
</dbReference>
<evidence type="ECO:0000313" key="6">
    <source>
        <dbReference type="EMBL" id="VDK78744.1"/>
    </source>
</evidence>
<keyword evidence="2" id="KW-0156">Chromatin regulator</keyword>
<protein>
    <recommendedName>
        <fullName evidence="5">WW domain-containing protein</fullName>
    </recommendedName>
</protein>
<dbReference type="Pfam" id="PF00397">
    <property type="entry name" value="WW"/>
    <property type="match status" value="1"/>
</dbReference>
<dbReference type="PANTHER" id="PTHR15911">
    <property type="entry name" value="WW DOMAIN-CONTAINING ADAPTER PROTEIN WITH COILED-COIL"/>
    <property type="match status" value="1"/>
</dbReference>
<dbReference type="GO" id="GO:0006325">
    <property type="term" value="P:chromatin organization"/>
    <property type="evidence" value="ECO:0007669"/>
    <property type="project" value="UniProtKB-KW"/>
</dbReference>
<dbReference type="GO" id="GO:0003682">
    <property type="term" value="F:chromatin binding"/>
    <property type="evidence" value="ECO:0007669"/>
    <property type="project" value="TreeGrafter"/>
</dbReference>
<dbReference type="OMA" id="WTEQYSS"/>
<dbReference type="Proteomes" id="UP000277928">
    <property type="component" value="Unassembled WGS sequence"/>
</dbReference>
<proteinExistence type="predicted"/>
<dbReference type="STRING" id="42156.A0A3P6UKW5"/>
<dbReference type="AlphaFoldDB" id="A0A3P6UKW5"/>
<dbReference type="CDD" id="cd00201">
    <property type="entry name" value="WW"/>
    <property type="match status" value="1"/>
</dbReference>
<dbReference type="SMART" id="SM00456">
    <property type="entry name" value="WW"/>
    <property type="match status" value="1"/>
</dbReference>
<comment type="subcellular location">
    <subcellularLocation>
        <location evidence="1">Nucleus</location>
    </subcellularLocation>
</comment>
<dbReference type="EMBL" id="UYRX01000258">
    <property type="protein sequence ID" value="VDK78744.1"/>
    <property type="molecule type" value="Genomic_DNA"/>
</dbReference>
<evidence type="ECO:0000256" key="4">
    <source>
        <dbReference type="SAM" id="MobiDB-lite"/>
    </source>
</evidence>
<organism evidence="6 7">
    <name type="scientific">Litomosoides sigmodontis</name>
    <name type="common">Filarial nematode worm</name>
    <dbReference type="NCBI Taxonomy" id="42156"/>
    <lineage>
        <taxon>Eukaryota</taxon>
        <taxon>Metazoa</taxon>
        <taxon>Ecdysozoa</taxon>
        <taxon>Nematoda</taxon>
        <taxon>Chromadorea</taxon>
        <taxon>Rhabditida</taxon>
        <taxon>Spirurina</taxon>
        <taxon>Spiruromorpha</taxon>
        <taxon>Filarioidea</taxon>
        <taxon>Onchocercidae</taxon>
        <taxon>Litomosoides</taxon>
    </lineage>
</organism>
<sequence>MIRTITNTSVTAVLRRNSKINWFEAFSSSGGSFCIVIIRDSVSAPVMDRQSTTSSNPRLKEFGPWTEQYSSAGKRYFYNRETEVSQWEKPPEWREYEKFLSENAANQSPISSASGARVPSSNNAAGMYSVTSADSVGCGNNGDVKNKVKTHDPSQSVMRAKRPKVELKEEDAIGPVIFSEEQHRRFLRADAQTSTRRWPTEDWEQSAMKADAAAHNLTLQIIYVSCDLKSAGSLVKTAEMRSSLLAQKLQFIADHQRQLEASFALPLLNNYQ</sequence>
<dbReference type="PROSITE" id="PS01159">
    <property type="entry name" value="WW_DOMAIN_1"/>
    <property type="match status" value="1"/>
</dbReference>
<evidence type="ECO:0000256" key="3">
    <source>
        <dbReference type="ARBA" id="ARBA00023242"/>
    </source>
</evidence>
<dbReference type="PANTHER" id="PTHR15911:SF6">
    <property type="entry name" value="WW DOMAIN-CONTAINING ADAPTER PROTEIN WITH COILED-COIL"/>
    <property type="match status" value="1"/>
</dbReference>
<gene>
    <name evidence="6" type="ORF">NLS_LOCUS4197</name>
</gene>
<keyword evidence="7" id="KW-1185">Reference proteome</keyword>
<evidence type="ECO:0000256" key="2">
    <source>
        <dbReference type="ARBA" id="ARBA00022853"/>
    </source>
</evidence>
<dbReference type="GO" id="GO:0010506">
    <property type="term" value="P:regulation of autophagy"/>
    <property type="evidence" value="ECO:0007669"/>
    <property type="project" value="TreeGrafter"/>
</dbReference>
<evidence type="ECO:0000256" key="1">
    <source>
        <dbReference type="ARBA" id="ARBA00004123"/>
    </source>
</evidence>
<evidence type="ECO:0000259" key="5">
    <source>
        <dbReference type="PROSITE" id="PS50020"/>
    </source>
</evidence>
<feature type="region of interest" description="Disordered" evidence="4">
    <location>
        <begin position="139"/>
        <end position="165"/>
    </location>
</feature>